<dbReference type="AlphaFoldDB" id="A0A5D3EB20"/>
<proteinExistence type="predicted"/>
<name>A0A5D3EB20_9BACE</name>
<keyword evidence="2" id="KW-1185">Reference proteome</keyword>
<gene>
    <name evidence="1" type="ORF">FNJ60_10420</name>
</gene>
<accession>A0A5D3EB20</accession>
<dbReference type="Proteomes" id="UP000324383">
    <property type="component" value="Unassembled WGS sequence"/>
</dbReference>
<sequence>MKKRNKTSVIIFRVSEEEKRILQKKAEIYNLSLSSYVRKVSLETKILSKTDVKIAFELKKIGVNLNQIAKHLNSIPFEENIKNHLNEIEALLDFIKNILSKIL</sequence>
<evidence type="ECO:0000313" key="1">
    <source>
        <dbReference type="EMBL" id="TYK32816.1"/>
    </source>
</evidence>
<comment type="caution">
    <text evidence="1">The sequence shown here is derived from an EMBL/GenBank/DDBJ whole genome shotgun (WGS) entry which is preliminary data.</text>
</comment>
<dbReference type="EMBL" id="VKLW01000023">
    <property type="protein sequence ID" value="TYK32816.1"/>
    <property type="molecule type" value="Genomic_DNA"/>
</dbReference>
<reference evidence="1 2" key="1">
    <citation type="submission" date="2019-07" db="EMBL/GenBank/DDBJ databases">
        <title>Draft Genome Sequences of Bacteroides pyogenes Strains Isolated from the Uterus Holstein Dairy Cows with Metritis.</title>
        <authorList>
            <person name="Cunha F."/>
            <person name="Galvao K.N."/>
            <person name="Jeon S.J."/>
            <person name="Jeong K.C."/>
        </authorList>
    </citation>
    <scope>NUCLEOTIDE SEQUENCE [LARGE SCALE GENOMIC DNA]</scope>
    <source>
        <strain evidence="1 2">KG-31</strain>
    </source>
</reference>
<organism evidence="1 2">
    <name type="scientific">Bacteroides pyogenes</name>
    <dbReference type="NCBI Taxonomy" id="310300"/>
    <lineage>
        <taxon>Bacteria</taxon>
        <taxon>Pseudomonadati</taxon>
        <taxon>Bacteroidota</taxon>
        <taxon>Bacteroidia</taxon>
        <taxon>Bacteroidales</taxon>
        <taxon>Bacteroidaceae</taxon>
        <taxon>Bacteroides</taxon>
    </lineage>
</organism>
<dbReference type="InterPro" id="IPR053842">
    <property type="entry name" value="NikA-like"/>
</dbReference>
<protein>
    <submittedName>
        <fullName evidence="1">MobC family plasmid mobilization relaxosome protein</fullName>
    </submittedName>
</protein>
<evidence type="ECO:0000313" key="2">
    <source>
        <dbReference type="Proteomes" id="UP000324383"/>
    </source>
</evidence>
<dbReference type="RefSeq" id="WP_148730648.1">
    <property type="nucleotide sequence ID" value="NZ_VKLW01000023.1"/>
</dbReference>
<dbReference type="Pfam" id="PF21983">
    <property type="entry name" value="NikA-like"/>
    <property type="match status" value="1"/>
</dbReference>